<dbReference type="CDD" id="cd12568">
    <property type="entry name" value="RRM3_MRD1"/>
    <property type="match status" value="1"/>
</dbReference>
<keyword evidence="13" id="KW-1185">Reference proteome</keyword>
<comment type="caution">
    <text evidence="12">The sequence shown here is derived from an EMBL/GenBank/DDBJ whole genome shotgun (WGS) entry which is preliminary data.</text>
</comment>
<protein>
    <recommendedName>
        <fullName evidence="3">Multiple RNA-binding domain-containing protein 1</fullName>
    </recommendedName>
</protein>
<dbReference type="GO" id="GO:0006364">
    <property type="term" value="P:rRNA processing"/>
    <property type="evidence" value="ECO:0007669"/>
    <property type="project" value="UniProtKB-KW"/>
</dbReference>
<evidence type="ECO:0000256" key="9">
    <source>
        <dbReference type="PROSITE-ProRule" id="PRU00176"/>
    </source>
</evidence>
<evidence type="ECO:0000256" key="1">
    <source>
        <dbReference type="ARBA" id="ARBA00004123"/>
    </source>
</evidence>
<reference evidence="12" key="1">
    <citation type="submission" date="2020-11" db="EMBL/GenBank/DDBJ databases">
        <authorList>
            <consortium name="DOE Joint Genome Institute"/>
            <person name="Ahrendt S."/>
            <person name="Riley R."/>
            <person name="Andreopoulos W."/>
            <person name="Labutti K."/>
            <person name="Pangilinan J."/>
            <person name="Ruiz-Duenas F.J."/>
            <person name="Barrasa J.M."/>
            <person name="Sanchez-Garcia M."/>
            <person name="Camarero S."/>
            <person name="Miyauchi S."/>
            <person name="Serrano A."/>
            <person name="Linde D."/>
            <person name="Babiker R."/>
            <person name="Drula E."/>
            <person name="Ayuso-Fernandez I."/>
            <person name="Pacheco R."/>
            <person name="Padilla G."/>
            <person name="Ferreira P."/>
            <person name="Barriuso J."/>
            <person name="Kellner H."/>
            <person name="Castanera R."/>
            <person name="Alfaro M."/>
            <person name="Ramirez L."/>
            <person name="Pisabarro A.G."/>
            <person name="Kuo A."/>
            <person name="Tritt A."/>
            <person name="Lipzen A."/>
            <person name="He G."/>
            <person name="Yan M."/>
            <person name="Ng V."/>
            <person name="Cullen D."/>
            <person name="Martin F."/>
            <person name="Rosso M.-N."/>
            <person name="Henrissat B."/>
            <person name="Hibbett D."/>
            <person name="Martinez A.T."/>
            <person name="Grigoriev I.V."/>
        </authorList>
    </citation>
    <scope>NUCLEOTIDE SEQUENCE</scope>
    <source>
        <strain evidence="12">ATCC 90797</strain>
    </source>
</reference>
<dbReference type="Proteomes" id="UP000807025">
    <property type="component" value="Unassembled WGS sequence"/>
</dbReference>
<evidence type="ECO:0000256" key="3">
    <source>
        <dbReference type="ARBA" id="ARBA00013428"/>
    </source>
</evidence>
<dbReference type="InterPro" id="IPR035979">
    <property type="entry name" value="RBD_domain_sf"/>
</dbReference>
<feature type="domain" description="RRM" evidence="11">
    <location>
        <begin position="109"/>
        <end position="187"/>
    </location>
</feature>
<dbReference type="Pfam" id="PF00076">
    <property type="entry name" value="RRM_1"/>
    <property type="match status" value="4"/>
</dbReference>
<gene>
    <name evidence="12" type="ORF">BDN71DRAFT_1451223</name>
</gene>
<evidence type="ECO:0000256" key="8">
    <source>
        <dbReference type="ARBA" id="ARBA00023274"/>
    </source>
</evidence>
<dbReference type="InterPro" id="IPR000504">
    <property type="entry name" value="RRM_dom"/>
</dbReference>
<keyword evidence="4" id="KW-0698">rRNA processing</keyword>
<dbReference type="EMBL" id="MU154598">
    <property type="protein sequence ID" value="KAF9492610.1"/>
    <property type="molecule type" value="Genomic_DNA"/>
</dbReference>
<proteinExistence type="inferred from homology"/>
<dbReference type="GO" id="GO:0003723">
    <property type="term" value="F:RNA binding"/>
    <property type="evidence" value="ECO:0007669"/>
    <property type="project" value="UniProtKB-UniRule"/>
</dbReference>
<feature type="region of interest" description="Disordered" evidence="10">
    <location>
        <begin position="377"/>
        <end position="405"/>
    </location>
</feature>
<comment type="subcellular location">
    <subcellularLocation>
        <location evidence="1">Nucleus</location>
    </subcellularLocation>
</comment>
<evidence type="ECO:0000313" key="12">
    <source>
        <dbReference type="EMBL" id="KAF9492610.1"/>
    </source>
</evidence>
<evidence type="ECO:0000256" key="10">
    <source>
        <dbReference type="SAM" id="MobiDB-lite"/>
    </source>
</evidence>
<keyword evidence="6 9" id="KW-0694">RNA-binding</keyword>
<evidence type="ECO:0000259" key="11">
    <source>
        <dbReference type="PROSITE" id="PS50102"/>
    </source>
</evidence>
<dbReference type="PROSITE" id="PS50102">
    <property type="entry name" value="RRM"/>
    <property type="match status" value="4"/>
</dbReference>
<dbReference type="SMART" id="SM00360">
    <property type="entry name" value="RRM"/>
    <property type="match status" value="4"/>
</dbReference>
<evidence type="ECO:0000256" key="6">
    <source>
        <dbReference type="ARBA" id="ARBA00022884"/>
    </source>
</evidence>
<dbReference type="CDD" id="cd12320">
    <property type="entry name" value="RRM6_RBM19_RRM5_MRD1"/>
    <property type="match status" value="1"/>
</dbReference>
<dbReference type="PANTHER" id="PTHR10352">
    <property type="entry name" value="EUKARYOTIC TRANSLATION INITIATION FACTOR 3 SUBUNIT G"/>
    <property type="match status" value="1"/>
</dbReference>
<dbReference type="OrthoDB" id="439639at2759"/>
<dbReference type="InterPro" id="IPR034482">
    <property type="entry name" value="Mrd1_RRM3"/>
</dbReference>
<feature type="domain" description="RRM" evidence="11">
    <location>
        <begin position="514"/>
        <end position="591"/>
    </location>
</feature>
<evidence type="ECO:0000256" key="2">
    <source>
        <dbReference type="ARBA" id="ARBA00008033"/>
    </source>
</evidence>
<dbReference type="GO" id="GO:0005634">
    <property type="term" value="C:nucleus"/>
    <property type="evidence" value="ECO:0007669"/>
    <property type="project" value="UniProtKB-SubCell"/>
</dbReference>
<evidence type="ECO:0000256" key="5">
    <source>
        <dbReference type="ARBA" id="ARBA00022737"/>
    </source>
</evidence>
<organism evidence="12 13">
    <name type="scientific">Pleurotus eryngii</name>
    <name type="common">Boletus of the steppes</name>
    <dbReference type="NCBI Taxonomy" id="5323"/>
    <lineage>
        <taxon>Eukaryota</taxon>
        <taxon>Fungi</taxon>
        <taxon>Dikarya</taxon>
        <taxon>Basidiomycota</taxon>
        <taxon>Agaricomycotina</taxon>
        <taxon>Agaricomycetes</taxon>
        <taxon>Agaricomycetidae</taxon>
        <taxon>Agaricales</taxon>
        <taxon>Pleurotineae</taxon>
        <taxon>Pleurotaceae</taxon>
        <taxon>Pleurotus</taxon>
    </lineage>
</organism>
<dbReference type="Gene3D" id="3.30.70.330">
    <property type="match status" value="4"/>
</dbReference>
<accession>A0A9P6DEK0</accession>
<dbReference type="InterPro" id="IPR012677">
    <property type="entry name" value="Nucleotide-bd_a/b_plait_sf"/>
</dbReference>
<comment type="similarity">
    <text evidence="2">Belongs to the RRM MRD1 family.</text>
</comment>
<dbReference type="GO" id="GO:1990904">
    <property type="term" value="C:ribonucleoprotein complex"/>
    <property type="evidence" value="ECO:0007669"/>
    <property type="project" value="UniProtKB-KW"/>
</dbReference>
<dbReference type="AlphaFoldDB" id="A0A9P6DEK0"/>
<evidence type="ECO:0000256" key="4">
    <source>
        <dbReference type="ARBA" id="ARBA00022552"/>
    </source>
</evidence>
<sequence>MRPRTAKGPLWANDEGKPRPSGPIASVEPPLPDPAAQSPPGGDGAGRDEPLSDLEWMRRRMSSKVDVAHRVFEQDDEVMEKPLNEAAPAVPPSLAFSHDVVRDAILQTGRLFVRNLTFSCTQEEVETLFRPYGDIAQVHIPLDSLTKQSKGLAYVTFRQSSCALAAFEALDRKSFQGRLLHILPAVHRKGNIQIEEGGGRKKTVKDERNQNRKSAAGKEFNWSMLYMNSDAVASSVASRMNISKSEILNPESDNAAVKLALAETHIIHETKTYLESQGVILESFAARARSDTTILVKNIPFGTTVEQIREMFEQHGSLARVLVPPAGTMAVVEFEYPDEAQKAFKAIAYRRLGNSIIYLEKGPQGMFLRTSEIKAADGAHPPTSAATRTPEQEQEGPQEDAPSLATGTTVFVKNLAFSTTSERLTQVFRHLPSFSYARVQTKPDPKKSGKDAPRLSMGYGFVGFKDVEGAQRGLKSMQDYVLDGHALHVKFAGRGQEEAEDTVKGGSVSKGTTTKILVKNVPFEATKKDVRALFSAHGQLESVRVPKRFDARSRGFAFLDFVSRHEAENAYNALKHTHLLGRHLVLQWAEEGEDLEMMRQKAGAGFGGGAEMPGRKRKLNLGVDKDAIDVDGLDK</sequence>
<feature type="domain" description="RRM" evidence="11">
    <location>
        <begin position="292"/>
        <end position="364"/>
    </location>
</feature>
<evidence type="ECO:0000256" key="7">
    <source>
        <dbReference type="ARBA" id="ARBA00023242"/>
    </source>
</evidence>
<keyword evidence="8" id="KW-0687">Ribonucleoprotein</keyword>
<name>A0A9P6DEK0_PLEER</name>
<keyword evidence="7" id="KW-0539">Nucleus</keyword>
<dbReference type="SUPFAM" id="SSF54928">
    <property type="entry name" value="RNA-binding domain, RBD"/>
    <property type="match status" value="2"/>
</dbReference>
<evidence type="ECO:0000313" key="13">
    <source>
        <dbReference type="Proteomes" id="UP000807025"/>
    </source>
</evidence>
<feature type="region of interest" description="Disordered" evidence="10">
    <location>
        <begin position="1"/>
        <end position="50"/>
    </location>
</feature>
<keyword evidence="5" id="KW-0677">Repeat</keyword>
<feature type="domain" description="RRM" evidence="11">
    <location>
        <begin position="408"/>
        <end position="494"/>
    </location>
</feature>